<sequence>MAAKLKQEDSIDELYSSLASLREELVKKYEACIRERRQVESNVHQCRKLFKPWPCLDKNKPEDNSTKELTDKTTKSLNEKGEGEGDGATDEQDKHKANPDVELLDKILAKAQRAREIQEKIDAANSKAKMSMKTHSAQDTKKKEKVTNITSNQQRNPKTVAMVTRARPTSMLSSKRAVVKQPVLERKNKPAPMRTTYGASFGKLSRSRPGTGKKSAKDYLEGVLGGSAAKSRITIDKTHSKSETQAPQLPVSRGSKKTINTQDDTDSTQHSLKEQPEPREPESHVEGQEGNIEEGDFVERAKNELSRISNELNEISLKKQERLKKVKKIDLNKEKPSTEPTNVAVAEPEIVDKKPFLLMEDGHTLSLPSKYRKMKSKNSKLVSQIHKKLHETDFSQSERFTRYLENQFDWPNKLDWSNQLSHETLSTEAQALMDTQRRLLLHANWVIDRSVEISTPNSAFSWQNVYKCYRHWQVLLGKFREVQKRTKDLMAAEGYLQRCCPCGGCLAARELSSHYSNPHNTDQQDYSTTRCCLFSTWLMKAEDESCGLHDRVTYTSDKELRKLNEAVHDLQIKELSVQIQRRIGLKALQVLEQLDPSDRLFIPIYRGLWGLVCGQGRAFPSLVLDNTGD</sequence>
<feature type="region of interest" description="Disordered" evidence="1">
    <location>
        <begin position="231"/>
        <end position="296"/>
    </location>
</feature>
<dbReference type="InterPro" id="IPR031518">
    <property type="entry name" value="DUF4693"/>
</dbReference>
<feature type="compositionally biased region" description="Basic and acidic residues" evidence="1">
    <location>
        <begin position="136"/>
        <end position="146"/>
    </location>
</feature>
<feature type="compositionally biased region" description="Basic and acidic residues" evidence="1">
    <location>
        <begin position="233"/>
        <end position="242"/>
    </location>
</feature>
<accession>A0A6P8I1C8</accession>
<name>A0A6P8I1C8_ACTTE</name>
<gene>
    <name evidence="3" type="primary">LOC116295102</name>
</gene>
<dbReference type="InParanoid" id="A0A6P8I1C8"/>
<dbReference type="RefSeq" id="XP_031558692.1">
    <property type="nucleotide sequence ID" value="XM_031702832.1"/>
</dbReference>
<protein>
    <submittedName>
        <fullName evidence="3">Uncharacterized protein LOC116295102</fullName>
    </submittedName>
</protein>
<keyword evidence="2" id="KW-1185">Reference proteome</keyword>
<feature type="compositionally biased region" description="Basic and acidic residues" evidence="1">
    <location>
        <begin position="91"/>
        <end position="100"/>
    </location>
</feature>
<feature type="region of interest" description="Disordered" evidence="1">
    <location>
        <begin position="126"/>
        <end position="217"/>
    </location>
</feature>
<proteinExistence type="predicted"/>
<dbReference type="PANTHER" id="PTHR14870:SF1">
    <property type="entry name" value="TUBULIN EPSILON AND DELTA COMPLEX PROTEIN 2"/>
    <property type="match status" value="1"/>
</dbReference>
<evidence type="ECO:0000256" key="1">
    <source>
        <dbReference type="SAM" id="MobiDB-lite"/>
    </source>
</evidence>
<dbReference type="PANTHER" id="PTHR14870">
    <property type="entry name" value="TUBULIN EPSILON AND DELTA COMPLEX PROTEIN 2"/>
    <property type="match status" value="1"/>
</dbReference>
<feature type="compositionally biased region" description="Basic and acidic residues" evidence="1">
    <location>
        <begin position="271"/>
        <end position="287"/>
    </location>
</feature>
<dbReference type="KEGG" id="aten:116295102"/>
<dbReference type="Proteomes" id="UP000515163">
    <property type="component" value="Unplaced"/>
</dbReference>
<dbReference type="OrthoDB" id="5970292at2759"/>
<evidence type="ECO:0000313" key="2">
    <source>
        <dbReference type="Proteomes" id="UP000515163"/>
    </source>
</evidence>
<organism evidence="2 3">
    <name type="scientific">Actinia tenebrosa</name>
    <name type="common">Australian red waratah sea anemone</name>
    <dbReference type="NCBI Taxonomy" id="6105"/>
    <lineage>
        <taxon>Eukaryota</taxon>
        <taxon>Metazoa</taxon>
        <taxon>Cnidaria</taxon>
        <taxon>Anthozoa</taxon>
        <taxon>Hexacorallia</taxon>
        <taxon>Actiniaria</taxon>
        <taxon>Actiniidae</taxon>
        <taxon>Actinia</taxon>
    </lineage>
</organism>
<feature type="compositionally biased region" description="Basic and acidic residues" evidence="1">
    <location>
        <begin position="57"/>
        <end position="83"/>
    </location>
</feature>
<feature type="compositionally biased region" description="Polar residues" evidence="1">
    <location>
        <begin position="147"/>
        <end position="157"/>
    </location>
</feature>
<dbReference type="AlphaFoldDB" id="A0A6P8I1C8"/>
<dbReference type="GeneID" id="116295102"/>
<reference evidence="3" key="1">
    <citation type="submission" date="2025-08" db="UniProtKB">
        <authorList>
            <consortium name="RefSeq"/>
        </authorList>
    </citation>
    <scope>IDENTIFICATION</scope>
    <source>
        <tissue evidence="3">Tentacle</tissue>
    </source>
</reference>
<feature type="region of interest" description="Disordered" evidence="1">
    <location>
        <begin position="53"/>
        <end position="100"/>
    </location>
</feature>
<evidence type="ECO:0000313" key="3">
    <source>
        <dbReference type="RefSeq" id="XP_031558692.1"/>
    </source>
</evidence>